<dbReference type="EMBL" id="JAUEPT010000007">
    <property type="protein sequence ID" value="KAK0449914.1"/>
    <property type="molecule type" value="Genomic_DNA"/>
</dbReference>
<proteinExistence type="predicted"/>
<protein>
    <submittedName>
        <fullName evidence="1">Uncharacterized protein</fullName>
    </submittedName>
</protein>
<accession>A0AA39MXP6</accession>
<evidence type="ECO:0000313" key="1">
    <source>
        <dbReference type="EMBL" id="KAK0449914.1"/>
    </source>
</evidence>
<comment type="caution">
    <text evidence="1">The sequence shown here is derived from an EMBL/GenBank/DDBJ whole genome shotgun (WGS) entry which is preliminary data.</text>
</comment>
<keyword evidence="2" id="KW-1185">Reference proteome</keyword>
<sequence length="662" mass="73948">MIPGNSAEDASIVDEYKRRIFFSKDEVASIRIQRDDDGGHTLESLITCWIMTLTVTKTSLFPLLVYAFLLMAGHLQSVFLPTHFDSPSFLLPKFIAFESILQVQEPRYRLKNVCIGKNVNEGSTRVFGCGKLLLADGRPQGKLLVAEDFNIDYQHISTDLDSKWTTISSSKAQDVEASGASIVTGDFLNFKNGVRSDSELAELRRRKKLLWSSIDRMMCVLWINTSDVKDEEELARLWVKVVVWASLISKVALCVFRCMWPFLLCLATSIDFVFDIGSNVVLFWLHLKAEKLDMNRLPVGGAHLENIGNIVYGFFVCSSLPSPVMSSVNLIVVVESVRSPISKEDDELKDFHIPSIIAVAAALRTACPEKRDENGYKIILFKVERLPGQPPAGTGGKFWAYPESDAPTKMLKVLGPSAPKKTLFPTPPKLPSFNKSSPSSYTLPRAPLSPVPAVKVEKYCDEALQYPVTIPLLQYPEVDVETRHNISMRASTSPPLRIKDGSPPEIGELSAILFPANTRKSRCFAPTPLFVFNVRSWLAGPCLECSIPLCRGGVGILTPVPEHLFGSEDTCDYSLMNKHLGHTAAISLFPTTGFNDDGNLFSDYLDERNFGRNTPTLQYWHQRWPLWMRAAVFEVWLARNEKKKSWVECSVAVAEAATQLED</sequence>
<dbReference type="Proteomes" id="UP001175226">
    <property type="component" value="Unassembled WGS sequence"/>
</dbReference>
<dbReference type="AlphaFoldDB" id="A0AA39MXP6"/>
<name>A0AA39MXP6_9AGAR</name>
<evidence type="ECO:0000313" key="2">
    <source>
        <dbReference type="Proteomes" id="UP001175226"/>
    </source>
</evidence>
<organism evidence="1 2">
    <name type="scientific">Armillaria borealis</name>
    <dbReference type="NCBI Taxonomy" id="47425"/>
    <lineage>
        <taxon>Eukaryota</taxon>
        <taxon>Fungi</taxon>
        <taxon>Dikarya</taxon>
        <taxon>Basidiomycota</taxon>
        <taxon>Agaricomycotina</taxon>
        <taxon>Agaricomycetes</taxon>
        <taxon>Agaricomycetidae</taxon>
        <taxon>Agaricales</taxon>
        <taxon>Marasmiineae</taxon>
        <taxon>Physalacriaceae</taxon>
        <taxon>Armillaria</taxon>
    </lineage>
</organism>
<gene>
    <name evidence="1" type="ORF">EV421DRAFT_2016197</name>
</gene>
<reference evidence="1" key="1">
    <citation type="submission" date="2023-06" db="EMBL/GenBank/DDBJ databases">
        <authorList>
            <consortium name="Lawrence Berkeley National Laboratory"/>
            <person name="Ahrendt S."/>
            <person name="Sahu N."/>
            <person name="Indic B."/>
            <person name="Wong-Bajracharya J."/>
            <person name="Merenyi Z."/>
            <person name="Ke H.-M."/>
            <person name="Monk M."/>
            <person name="Kocsube S."/>
            <person name="Drula E."/>
            <person name="Lipzen A."/>
            <person name="Balint B."/>
            <person name="Henrissat B."/>
            <person name="Andreopoulos B."/>
            <person name="Martin F.M."/>
            <person name="Harder C.B."/>
            <person name="Rigling D."/>
            <person name="Ford K.L."/>
            <person name="Foster G.D."/>
            <person name="Pangilinan J."/>
            <person name="Papanicolaou A."/>
            <person name="Barry K."/>
            <person name="LaButti K."/>
            <person name="Viragh M."/>
            <person name="Koriabine M."/>
            <person name="Yan M."/>
            <person name="Riley R."/>
            <person name="Champramary S."/>
            <person name="Plett K.L."/>
            <person name="Tsai I.J."/>
            <person name="Slot J."/>
            <person name="Sipos G."/>
            <person name="Plett J."/>
            <person name="Nagy L.G."/>
            <person name="Grigoriev I.V."/>
        </authorList>
    </citation>
    <scope>NUCLEOTIDE SEQUENCE</scope>
    <source>
        <strain evidence="1">FPL87.14</strain>
    </source>
</reference>